<dbReference type="Proteomes" id="UP000473574">
    <property type="component" value="Unassembled WGS sequence"/>
</dbReference>
<gene>
    <name evidence="1" type="ORF">D0962_02590</name>
</gene>
<evidence type="ECO:0000313" key="2">
    <source>
        <dbReference type="Proteomes" id="UP000473574"/>
    </source>
</evidence>
<sequence length="85" mass="9734">MNLFSQSRPKPNLAALQQIKTWVYDLLKLDPDIGISVSQLQCKEPDCPPIETVITILSQPAQQYKIHKALDDIELDDLIRLFQTE</sequence>
<accession>A0A6M0RZP2</accession>
<dbReference type="RefSeq" id="WP_163659541.1">
    <property type="nucleotide sequence ID" value="NZ_QZCE01000001.1"/>
</dbReference>
<comment type="caution">
    <text evidence="1">The sequence shown here is derived from an EMBL/GenBank/DDBJ whole genome shotgun (WGS) entry which is preliminary data.</text>
</comment>
<evidence type="ECO:0008006" key="3">
    <source>
        <dbReference type="Google" id="ProtNLM"/>
    </source>
</evidence>
<name>A0A6M0RZP2_9CYAN</name>
<reference evidence="1 2" key="1">
    <citation type="journal article" date="2020" name="Microb. Ecol.">
        <title>Ecogenomics of the Marine Benthic Filamentous Cyanobacterium Adonisia.</title>
        <authorList>
            <person name="Walter J.M."/>
            <person name="Coutinho F.H."/>
            <person name="Leomil L."/>
            <person name="Hargreaves P.I."/>
            <person name="Campeao M.E."/>
            <person name="Vieira V.V."/>
            <person name="Silva B.S."/>
            <person name="Fistarol G.O."/>
            <person name="Salomon P.S."/>
            <person name="Sawabe T."/>
            <person name="Mino S."/>
            <person name="Hosokawa M."/>
            <person name="Miyashita H."/>
            <person name="Maruyama F."/>
            <person name="van Verk M.C."/>
            <person name="Dutilh B.E."/>
            <person name="Thompson C.C."/>
            <person name="Thompson F.L."/>
        </authorList>
    </citation>
    <scope>NUCLEOTIDE SEQUENCE [LARGE SCALE GENOMIC DNA]</scope>
    <source>
        <strain evidence="1 2">CCMR0082</strain>
    </source>
</reference>
<evidence type="ECO:0000313" key="1">
    <source>
        <dbReference type="EMBL" id="NEZ61674.1"/>
    </source>
</evidence>
<proteinExistence type="predicted"/>
<dbReference type="AlphaFoldDB" id="A0A6M0RZP2"/>
<protein>
    <recommendedName>
        <fullName evidence="3">Nitrate reductase</fullName>
    </recommendedName>
</protein>
<organism evidence="1 2">
    <name type="scientific">Adonisia turfae CCMR0082</name>
    <dbReference type="NCBI Taxonomy" id="2304604"/>
    <lineage>
        <taxon>Bacteria</taxon>
        <taxon>Bacillati</taxon>
        <taxon>Cyanobacteriota</taxon>
        <taxon>Adonisia</taxon>
        <taxon>Adonisia turfae</taxon>
    </lineage>
</organism>
<dbReference type="EMBL" id="QZCE01000001">
    <property type="protein sequence ID" value="NEZ61674.1"/>
    <property type="molecule type" value="Genomic_DNA"/>
</dbReference>